<comment type="caution">
    <text evidence="2">The sequence shown here is derived from an EMBL/GenBank/DDBJ whole genome shotgun (WGS) entry which is preliminary data.</text>
</comment>
<name>A0ABP8XED9_9MICO</name>
<feature type="domain" description="HTH cro/C1-type" evidence="1">
    <location>
        <begin position="42"/>
        <end position="96"/>
    </location>
</feature>
<dbReference type="SUPFAM" id="SSF47413">
    <property type="entry name" value="lambda repressor-like DNA-binding domains"/>
    <property type="match status" value="1"/>
</dbReference>
<dbReference type="PROSITE" id="PS50943">
    <property type="entry name" value="HTH_CROC1"/>
    <property type="match status" value="1"/>
</dbReference>
<dbReference type="Gene3D" id="1.10.260.40">
    <property type="entry name" value="lambda repressor-like DNA-binding domains"/>
    <property type="match status" value="1"/>
</dbReference>
<dbReference type="EMBL" id="BAABHM010000012">
    <property type="protein sequence ID" value="GAA4705876.1"/>
    <property type="molecule type" value="Genomic_DNA"/>
</dbReference>
<dbReference type="InterPro" id="IPR001387">
    <property type="entry name" value="Cro/C1-type_HTH"/>
</dbReference>
<dbReference type="CDD" id="cd00093">
    <property type="entry name" value="HTH_XRE"/>
    <property type="match status" value="1"/>
</dbReference>
<organism evidence="2 3">
    <name type="scientific">Promicromonospora umidemergens</name>
    <dbReference type="NCBI Taxonomy" id="629679"/>
    <lineage>
        <taxon>Bacteria</taxon>
        <taxon>Bacillati</taxon>
        <taxon>Actinomycetota</taxon>
        <taxon>Actinomycetes</taxon>
        <taxon>Micrococcales</taxon>
        <taxon>Promicromonosporaceae</taxon>
        <taxon>Promicromonospora</taxon>
    </lineage>
</organism>
<accession>A0ABP8XED9</accession>
<dbReference type="Proteomes" id="UP001500843">
    <property type="component" value="Unassembled WGS sequence"/>
</dbReference>
<protein>
    <recommendedName>
        <fullName evidence="1">HTH cro/C1-type domain-containing protein</fullName>
    </recommendedName>
</protein>
<evidence type="ECO:0000313" key="2">
    <source>
        <dbReference type="EMBL" id="GAA4705876.1"/>
    </source>
</evidence>
<evidence type="ECO:0000313" key="3">
    <source>
        <dbReference type="Proteomes" id="UP001500843"/>
    </source>
</evidence>
<keyword evidence="3" id="KW-1185">Reference proteome</keyword>
<gene>
    <name evidence="2" type="ORF">GCM10023198_29750</name>
</gene>
<dbReference type="InterPro" id="IPR010982">
    <property type="entry name" value="Lambda_DNA-bd_dom_sf"/>
</dbReference>
<evidence type="ECO:0000259" key="1">
    <source>
        <dbReference type="PROSITE" id="PS50943"/>
    </source>
</evidence>
<sequence>MTNRTWNQLRADRMAQMTQAEKRAYREAHDEAGLAHDLAALVYDARVAAGVTQTELARRMGTHQSVIARLENGGGVPSIPTLDRLARALGMHLQIAVSDGEQGPAIIAG</sequence>
<dbReference type="Pfam" id="PF01381">
    <property type="entry name" value="HTH_3"/>
    <property type="match status" value="1"/>
</dbReference>
<dbReference type="RefSeq" id="WP_253869704.1">
    <property type="nucleotide sequence ID" value="NZ_BAABHM010000012.1"/>
</dbReference>
<reference evidence="3" key="1">
    <citation type="journal article" date="2019" name="Int. J. Syst. Evol. Microbiol.">
        <title>The Global Catalogue of Microorganisms (GCM) 10K type strain sequencing project: providing services to taxonomists for standard genome sequencing and annotation.</title>
        <authorList>
            <consortium name="The Broad Institute Genomics Platform"/>
            <consortium name="The Broad Institute Genome Sequencing Center for Infectious Disease"/>
            <person name="Wu L."/>
            <person name="Ma J."/>
        </authorList>
    </citation>
    <scope>NUCLEOTIDE SEQUENCE [LARGE SCALE GENOMIC DNA]</scope>
    <source>
        <strain evidence="3">JCM 17975</strain>
    </source>
</reference>
<proteinExistence type="predicted"/>
<dbReference type="SMART" id="SM00530">
    <property type="entry name" value="HTH_XRE"/>
    <property type="match status" value="1"/>
</dbReference>